<evidence type="ECO:0000256" key="1">
    <source>
        <dbReference type="SAM" id="MobiDB-lite"/>
    </source>
</evidence>
<reference evidence="3" key="2">
    <citation type="journal article" date="2024" name="Plant">
        <title>Genomic evolution and insights into agronomic trait innovations of Sesamum species.</title>
        <authorList>
            <person name="Miao H."/>
            <person name="Wang L."/>
            <person name="Qu L."/>
            <person name="Liu H."/>
            <person name="Sun Y."/>
            <person name="Le M."/>
            <person name="Wang Q."/>
            <person name="Wei S."/>
            <person name="Zheng Y."/>
            <person name="Lin W."/>
            <person name="Duan Y."/>
            <person name="Cao H."/>
            <person name="Xiong S."/>
            <person name="Wang X."/>
            <person name="Wei L."/>
            <person name="Li C."/>
            <person name="Ma Q."/>
            <person name="Ju M."/>
            <person name="Zhao R."/>
            <person name="Li G."/>
            <person name="Mu C."/>
            <person name="Tian Q."/>
            <person name="Mei H."/>
            <person name="Zhang T."/>
            <person name="Gao T."/>
            <person name="Zhang H."/>
        </authorList>
    </citation>
    <scope>NUCLEOTIDE SEQUENCE</scope>
    <source>
        <strain evidence="3">3651</strain>
    </source>
</reference>
<name>A0AAE1YZJ8_9LAMI</name>
<reference evidence="3" key="1">
    <citation type="submission" date="2020-06" db="EMBL/GenBank/DDBJ databases">
        <authorList>
            <person name="Li T."/>
            <person name="Hu X."/>
            <person name="Zhang T."/>
            <person name="Song X."/>
            <person name="Zhang H."/>
            <person name="Dai N."/>
            <person name="Sheng W."/>
            <person name="Hou X."/>
            <person name="Wei L."/>
        </authorList>
    </citation>
    <scope>NUCLEOTIDE SEQUENCE</scope>
    <source>
        <strain evidence="3">3651</strain>
        <tissue evidence="3">Leaf</tissue>
    </source>
</reference>
<feature type="domain" description="Retroviral polymerase SH3-like" evidence="2">
    <location>
        <begin position="220"/>
        <end position="270"/>
    </location>
</feature>
<dbReference type="Pfam" id="PF14223">
    <property type="entry name" value="Retrotran_gag_2"/>
    <property type="match status" value="1"/>
</dbReference>
<evidence type="ECO:0000313" key="4">
    <source>
        <dbReference type="Proteomes" id="UP001293254"/>
    </source>
</evidence>
<dbReference type="EMBL" id="JACGWO010000001">
    <property type="protein sequence ID" value="KAK4439570.1"/>
    <property type="molecule type" value="Genomic_DNA"/>
</dbReference>
<dbReference type="AlphaFoldDB" id="A0AAE1YZJ8"/>
<dbReference type="Pfam" id="PF25597">
    <property type="entry name" value="SH3_retrovirus"/>
    <property type="match status" value="1"/>
</dbReference>
<sequence length="301" mass="34578">MIQKKTPRNKAHLLRSLVKLEYRDSQNMIELLNSFEGLVNKLTEAEMTIDDELHALLLLSSLPENMDKCVVTLSNSSPDGKLSMDIKQKSFILNEEVRIEKEIKLELNPEEDRRKMFSLLVLGDIILSSGVGCQLILKDVKHVPDMRLNLILVGKLDDDGLQSHYGNGKWKLTKGNLVVAQGIKEGSLYVMRGKLCKDETNVVVSCHNMQLWHRRLGHDEHAKLDAKTKQCIYLGAPKDEFGYRLWDPIKKKIRSKDVFFDDRTVKDIKKPEKPKHKIVDHFDPPMTRNETREADAENDPQ</sequence>
<dbReference type="InterPro" id="IPR057670">
    <property type="entry name" value="SH3_retrovirus"/>
</dbReference>
<accession>A0AAE1YZJ8</accession>
<feature type="compositionally biased region" description="Basic and acidic residues" evidence="1">
    <location>
        <begin position="270"/>
        <end position="295"/>
    </location>
</feature>
<feature type="region of interest" description="Disordered" evidence="1">
    <location>
        <begin position="270"/>
        <end position="301"/>
    </location>
</feature>
<evidence type="ECO:0000259" key="2">
    <source>
        <dbReference type="Pfam" id="PF25597"/>
    </source>
</evidence>
<organism evidence="3 4">
    <name type="scientific">Sesamum alatum</name>
    <dbReference type="NCBI Taxonomy" id="300844"/>
    <lineage>
        <taxon>Eukaryota</taxon>
        <taxon>Viridiplantae</taxon>
        <taxon>Streptophyta</taxon>
        <taxon>Embryophyta</taxon>
        <taxon>Tracheophyta</taxon>
        <taxon>Spermatophyta</taxon>
        <taxon>Magnoliopsida</taxon>
        <taxon>eudicotyledons</taxon>
        <taxon>Gunneridae</taxon>
        <taxon>Pentapetalae</taxon>
        <taxon>asterids</taxon>
        <taxon>lamiids</taxon>
        <taxon>Lamiales</taxon>
        <taxon>Pedaliaceae</taxon>
        <taxon>Sesamum</taxon>
    </lineage>
</organism>
<comment type="caution">
    <text evidence="3">The sequence shown here is derived from an EMBL/GenBank/DDBJ whole genome shotgun (WGS) entry which is preliminary data.</text>
</comment>
<proteinExistence type="predicted"/>
<keyword evidence="4" id="KW-1185">Reference proteome</keyword>
<gene>
    <name evidence="3" type="ORF">Salat_0291900</name>
</gene>
<evidence type="ECO:0000313" key="3">
    <source>
        <dbReference type="EMBL" id="KAK4439570.1"/>
    </source>
</evidence>
<dbReference type="Proteomes" id="UP001293254">
    <property type="component" value="Unassembled WGS sequence"/>
</dbReference>
<protein>
    <submittedName>
        <fullName evidence="3">Retrovirus-related Pol polyprotein from transposon TNT 1-94</fullName>
    </submittedName>
</protein>